<reference evidence="1 2" key="1">
    <citation type="journal article" date="2021" name="Elife">
        <title>Chloroplast acquisition without the gene transfer in kleptoplastic sea slugs, Plakobranchus ocellatus.</title>
        <authorList>
            <person name="Maeda T."/>
            <person name="Takahashi S."/>
            <person name="Yoshida T."/>
            <person name="Shimamura S."/>
            <person name="Takaki Y."/>
            <person name="Nagai Y."/>
            <person name="Toyoda A."/>
            <person name="Suzuki Y."/>
            <person name="Arimoto A."/>
            <person name="Ishii H."/>
            <person name="Satoh N."/>
            <person name="Nishiyama T."/>
            <person name="Hasebe M."/>
            <person name="Maruyama T."/>
            <person name="Minagawa J."/>
            <person name="Obokata J."/>
            <person name="Shigenobu S."/>
        </authorList>
    </citation>
    <scope>NUCLEOTIDE SEQUENCE [LARGE SCALE GENOMIC DNA]</scope>
</reference>
<accession>A0AAV3ZDL0</accession>
<protein>
    <submittedName>
        <fullName evidence="1">Uncharacterized protein</fullName>
    </submittedName>
</protein>
<keyword evidence="2" id="KW-1185">Reference proteome</keyword>
<gene>
    <name evidence="1" type="ORF">PoB_001923100</name>
</gene>
<comment type="caution">
    <text evidence="1">The sequence shown here is derived from an EMBL/GenBank/DDBJ whole genome shotgun (WGS) entry which is preliminary data.</text>
</comment>
<evidence type="ECO:0000313" key="1">
    <source>
        <dbReference type="EMBL" id="GFN92725.1"/>
    </source>
</evidence>
<proteinExistence type="predicted"/>
<organism evidence="1 2">
    <name type="scientific">Plakobranchus ocellatus</name>
    <dbReference type="NCBI Taxonomy" id="259542"/>
    <lineage>
        <taxon>Eukaryota</taxon>
        <taxon>Metazoa</taxon>
        <taxon>Spiralia</taxon>
        <taxon>Lophotrochozoa</taxon>
        <taxon>Mollusca</taxon>
        <taxon>Gastropoda</taxon>
        <taxon>Heterobranchia</taxon>
        <taxon>Euthyneura</taxon>
        <taxon>Panpulmonata</taxon>
        <taxon>Sacoglossa</taxon>
        <taxon>Placobranchoidea</taxon>
        <taxon>Plakobranchidae</taxon>
        <taxon>Plakobranchus</taxon>
    </lineage>
</organism>
<evidence type="ECO:0000313" key="2">
    <source>
        <dbReference type="Proteomes" id="UP000735302"/>
    </source>
</evidence>
<dbReference type="Proteomes" id="UP000735302">
    <property type="component" value="Unassembled WGS sequence"/>
</dbReference>
<name>A0AAV3ZDL0_9GAST</name>
<sequence>MARFKHHIAEHSSHHWSRPLYIVQWSRHLGCLTQSGHTFLSSTNIPKNDTQGVSRHVHGKKPHQTLETMCGGNHRQRVSIYAIHSPSSCVVSSEGLRLAFLRARHLSMRLNVKQATPNNICLRL</sequence>
<dbReference type="EMBL" id="BLXT01002298">
    <property type="protein sequence ID" value="GFN92725.1"/>
    <property type="molecule type" value="Genomic_DNA"/>
</dbReference>
<dbReference type="AlphaFoldDB" id="A0AAV3ZDL0"/>